<feature type="compositionally biased region" description="Polar residues" evidence="1">
    <location>
        <begin position="12"/>
        <end position="30"/>
    </location>
</feature>
<evidence type="ECO:0000313" key="2">
    <source>
        <dbReference type="EMBL" id="MPN14728.1"/>
    </source>
</evidence>
<proteinExistence type="predicted"/>
<organism evidence="2">
    <name type="scientific">bioreactor metagenome</name>
    <dbReference type="NCBI Taxonomy" id="1076179"/>
    <lineage>
        <taxon>unclassified sequences</taxon>
        <taxon>metagenomes</taxon>
        <taxon>ecological metagenomes</taxon>
    </lineage>
</organism>
<sequence>MRQDPVPGSGNDFVSHQSISLVSETDTSGNGRLDGGHIPDYLDHRPARTVGFFEAHQRDGGGFRHDVRATDG</sequence>
<accession>A0A645FK07</accession>
<gene>
    <name evidence="2" type="ORF">SDC9_162055</name>
</gene>
<protein>
    <submittedName>
        <fullName evidence="2">Uncharacterized protein</fullName>
    </submittedName>
</protein>
<feature type="region of interest" description="Disordered" evidence="1">
    <location>
        <begin position="1"/>
        <end position="40"/>
    </location>
</feature>
<evidence type="ECO:0000256" key="1">
    <source>
        <dbReference type="SAM" id="MobiDB-lite"/>
    </source>
</evidence>
<dbReference type="AlphaFoldDB" id="A0A645FK07"/>
<comment type="caution">
    <text evidence="2">The sequence shown here is derived from an EMBL/GenBank/DDBJ whole genome shotgun (WGS) entry which is preliminary data.</text>
</comment>
<dbReference type="EMBL" id="VSSQ01061388">
    <property type="protein sequence ID" value="MPN14728.1"/>
    <property type="molecule type" value="Genomic_DNA"/>
</dbReference>
<name>A0A645FK07_9ZZZZ</name>
<reference evidence="2" key="1">
    <citation type="submission" date="2019-08" db="EMBL/GenBank/DDBJ databases">
        <authorList>
            <person name="Kucharzyk K."/>
            <person name="Murdoch R.W."/>
            <person name="Higgins S."/>
            <person name="Loffler F."/>
        </authorList>
    </citation>
    <scope>NUCLEOTIDE SEQUENCE</scope>
</reference>